<dbReference type="Pfam" id="PF08907">
    <property type="entry name" value="DUF1853"/>
    <property type="match status" value="1"/>
</dbReference>
<keyword evidence="2" id="KW-1185">Reference proteome</keyword>
<comment type="caution">
    <text evidence="1">The sequence shown here is derived from an EMBL/GenBank/DDBJ whole genome shotgun (WGS) entry which is preliminary data.</text>
</comment>
<dbReference type="InterPro" id="IPR015003">
    <property type="entry name" value="DUF1853"/>
</dbReference>
<dbReference type="EMBL" id="VATY01000002">
    <property type="protein sequence ID" value="TMM57392.1"/>
    <property type="molecule type" value="Genomic_DNA"/>
</dbReference>
<evidence type="ECO:0000313" key="2">
    <source>
        <dbReference type="Proteomes" id="UP000310314"/>
    </source>
</evidence>
<protein>
    <submittedName>
        <fullName evidence="1">DUF1853 family protein</fullName>
    </submittedName>
</protein>
<proteinExistence type="predicted"/>
<dbReference type="OrthoDB" id="1466769at2"/>
<gene>
    <name evidence="1" type="ORF">FEE95_12975</name>
</gene>
<reference evidence="1 2" key="1">
    <citation type="submission" date="2019-05" db="EMBL/GenBank/DDBJ databases">
        <authorList>
            <person name="Zhang J.-Y."/>
            <person name="Feg X."/>
            <person name="Du Z.-J."/>
        </authorList>
    </citation>
    <scope>NUCLEOTIDE SEQUENCE [LARGE SCALE GENOMIC DNA]</scope>
    <source>
        <strain evidence="1 2">RZ26</strain>
    </source>
</reference>
<dbReference type="RefSeq" id="WP_138658391.1">
    <property type="nucleotide sequence ID" value="NZ_VATY01000002.1"/>
</dbReference>
<organism evidence="1 2">
    <name type="scientific">Maribacter algarum</name>
    <name type="common">ex Zhang et al. 2020</name>
    <dbReference type="NCBI Taxonomy" id="2578118"/>
    <lineage>
        <taxon>Bacteria</taxon>
        <taxon>Pseudomonadati</taxon>
        <taxon>Bacteroidota</taxon>
        <taxon>Flavobacteriia</taxon>
        <taxon>Flavobacteriales</taxon>
        <taxon>Flavobacteriaceae</taxon>
        <taxon>Maribacter</taxon>
    </lineage>
</organism>
<evidence type="ECO:0000313" key="1">
    <source>
        <dbReference type="EMBL" id="TMM57392.1"/>
    </source>
</evidence>
<sequence>MSQTHLQKQCAGFLNTPPLWQKEQFGIKQFEFPKIDWSTFQPKAISERIRLGHQMEHVFKQLVEHSEAYEILLHNLPIKDGNRTIGEIDFVLKNTQTRQLIHVELTYKFYIINPEISEPIHQLMGPNRRDMFFTKMEKIKNDQFQLLHSHEGSKALHNKDIDHTKILHQACYKAQLFDPYRSNPVNIRPLNTECFTGYWLRFEDFKTADFKSFEFYIPFKAQWVIEPHEDVQWTSHFETLMDINLRMLKENTPMVWMKTSETEFEKFFVVWW</sequence>
<accession>A0A5S3PRQ2</accession>
<dbReference type="Proteomes" id="UP000310314">
    <property type="component" value="Unassembled WGS sequence"/>
</dbReference>
<name>A0A5S3PRQ2_9FLAO</name>
<dbReference type="AlphaFoldDB" id="A0A5S3PRQ2"/>